<dbReference type="Gene3D" id="3.30.420.40">
    <property type="match status" value="1"/>
</dbReference>
<dbReference type="GO" id="GO:0019321">
    <property type="term" value="P:pentose metabolic process"/>
    <property type="evidence" value="ECO:0007669"/>
    <property type="project" value="TreeGrafter"/>
</dbReference>
<dbReference type="OrthoDB" id="9805576at2"/>
<evidence type="ECO:0000256" key="1">
    <source>
        <dbReference type="ARBA" id="ARBA00022679"/>
    </source>
</evidence>
<dbReference type="InterPro" id="IPR043129">
    <property type="entry name" value="ATPase_NBD"/>
</dbReference>
<dbReference type="InterPro" id="IPR018485">
    <property type="entry name" value="FGGY_C"/>
</dbReference>
<name>A0A2K9EDG2_9RHOB</name>
<organism evidence="5 6">
    <name type="scientific">Paracoccus tegillarcae</name>
    <dbReference type="NCBI Taxonomy" id="1529068"/>
    <lineage>
        <taxon>Bacteria</taxon>
        <taxon>Pseudomonadati</taxon>
        <taxon>Pseudomonadota</taxon>
        <taxon>Alphaproteobacteria</taxon>
        <taxon>Rhodobacterales</taxon>
        <taxon>Paracoccaceae</taxon>
        <taxon>Paracoccus</taxon>
    </lineage>
</organism>
<dbReference type="SUPFAM" id="SSF53067">
    <property type="entry name" value="Actin-like ATPase domain"/>
    <property type="match status" value="2"/>
</dbReference>
<dbReference type="KEGG" id="paro:CUV01_05860"/>
<proteinExistence type="predicted"/>
<dbReference type="InterPro" id="IPR018484">
    <property type="entry name" value="FGGY_N"/>
</dbReference>
<evidence type="ECO:0000256" key="2">
    <source>
        <dbReference type="ARBA" id="ARBA00022777"/>
    </source>
</evidence>
<dbReference type="Pfam" id="PF02782">
    <property type="entry name" value="FGGY_C"/>
    <property type="match status" value="1"/>
</dbReference>
<keyword evidence="6" id="KW-1185">Reference proteome</keyword>
<dbReference type="PIRSF" id="PIRSF000538">
    <property type="entry name" value="GlpK"/>
    <property type="match status" value="1"/>
</dbReference>
<accession>A0A2K9EDG2</accession>
<keyword evidence="1" id="KW-0808">Transferase</keyword>
<gene>
    <name evidence="5" type="ORF">CUV01_05860</name>
</gene>
<evidence type="ECO:0000259" key="4">
    <source>
        <dbReference type="Pfam" id="PF02782"/>
    </source>
</evidence>
<dbReference type="AlphaFoldDB" id="A0A2K9EDG2"/>
<dbReference type="PANTHER" id="PTHR43435">
    <property type="entry name" value="RIBULOKINASE"/>
    <property type="match status" value="1"/>
</dbReference>
<dbReference type="Pfam" id="PF00370">
    <property type="entry name" value="FGGY_N"/>
    <property type="match status" value="1"/>
</dbReference>
<dbReference type="Proteomes" id="UP000233742">
    <property type="component" value="Chromosome"/>
</dbReference>
<evidence type="ECO:0000313" key="5">
    <source>
        <dbReference type="EMBL" id="AUH32983.1"/>
    </source>
</evidence>
<reference evidence="5 6" key="1">
    <citation type="submission" date="2017-12" db="EMBL/GenBank/DDBJ databases">
        <authorList>
            <person name="Hurst M.R.H."/>
        </authorList>
    </citation>
    <scope>NUCLEOTIDE SEQUENCE [LARGE SCALE GENOMIC DNA]</scope>
    <source>
        <strain evidence="5 6">BM15</strain>
    </source>
</reference>
<dbReference type="EMBL" id="CP025408">
    <property type="protein sequence ID" value="AUH32983.1"/>
    <property type="molecule type" value="Genomic_DNA"/>
</dbReference>
<dbReference type="RefSeq" id="WP_101459656.1">
    <property type="nucleotide sequence ID" value="NZ_CP025408.1"/>
</dbReference>
<dbReference type="GO" id="GO:0019150">
    <property type="term" value="F:D-ribulokinase activity"/>
    <property type="evidence" value="ECO:0007669"/>
    <property type="project" value="TreeGrafter"/>
</dbReference>
<keyword evidence="2 5" id="KW-0418">Kinase</keyword>
<dbReference type="GO" id="GO:0005737">
    <property type="term" value="C:cytoplasm"/>
    <property type="evidence" value="ECO:0007669"/>
    <property type="project" value="TreeGrafter"/>
</dbReference>
<sequence length="488" mass="51644">MLFGAVDVGSARARAAIFGSDGRLLARSSHGFSTIHGPDGQASYAFAEIWDAVASAMTEARGMAGAARDDLVGLSFDATCSLYVDAPGFAPDVIAWHDHRATAEAAELSAIDHPLARLAGGQVSPEMQTPKLMWLARHRPDAWAGLRAARDLSDQLAFVATGKPARSLCAMAAKWPYIAEAGGWQTDLLRQLGIGAMPREGAVLAPGTVIGPLTAQAADQLGLSPDCRVAAGLIDAFAGALGATDDMPVLIAGTSNCVMARDVPPRPAVWGPYLGAIVPGQVVSEAGQSATGALLDRIRQQYPQPQSHGDILSRLRPDQHEIGAGIHVLPDIKGNRTPFADPLMRGVIHGASLDRSPAALDALYWRAAIGIAMGTRQVIEHMGLGDTRRLAMAGGQARAPLLRQLYADVTGAEIHWQPEDAVLRGSAIVAAAPFLDGVEAARRRFALPAQIVPPNPATRDRLARDWRIFQRMQQNRAEIDALSRDGGE</sequence>
<feature type="domain" description="Carbohydrate kinase FGGY C-terminal" evidence="4">
    <location>
        <begin position="250"/>
        <end position="431"/>
    </location>
</feature>
<evidence type="ECO:0000313" key="6">
    <source>
        <dbReference type="Proteomes" id="UP000233742"/>
    </source>
</evidence>
<dbReference type="PANTHER" id="PTHR43435:SF4">
    <property type="entry name" value="FGGY CARBOHYDRATE KINASE DOMAIN-CONTAINING PROTEIN"/>
    <property type="match status" value="1"/>
</dbReference>
<evidence type="ECO:0000259" key="3">
    <source>
        <dbReference type="Pfam" id="PF00370"/>
    </source>
</evidence>
<protein>
    <submittedName>
        <fullName evidence="5">Carbohydrate kinase</fullName>
    </submittedName>
</protein>
<dbReference type="Gene3D" id="1.20.58.2240">
    <property type="match status" value="1"/>
</dbReference>
<feature type="domain" description="Carbohydrate kinase FGGY N-terminal" evidence="3">
    <location>
        <begin position="4"/>
        <end position="242"/>
    </location>
</feature>
<dbReference type="InterPro" id="IPR000577">
    <property type="entry name" value="Carb_kinase_FGGY"/>
</dbReference>